<protein>
    <submittedName>
        <fullName evidence="4">Uncharacterized protein</fullName>
    </submittedName>
</protein>
<gene>
    <name evidence="4" type="ORF">Tsubulata_002554</name>
</gene>
<reference evidence="4" key="1">
    <citation type="submission" date="2022-02" db="EMBL/GenBank/DDBJ databases">
        <authorList>
            <person name="Henning P.M."/>
            <person name="McCubbin A.G."/>
            <person name="Shore J.S."/>
        </authorList>
    </citation>
    <scope>NUCLEOTIDE SEQUENCE</scope>
    <source>
        <strain evidence="4">F60SS</strain>
        <tissue evidence="4">Leaves</tissue>
    </source>
</reference>
<dbReference type="Pfam" id="PF07539">
    <property type="entry name" value="UTP20_N"/>
    <property type="match status" value="1"/>
</dbReference>
<dbReference type="Proteomes" id="UP001141552">
    <property type="component" value="Unassembled WGS sequence"/>
</dbReference>
<dbReference type="OrthoDB" id="360653at2759"/>
<dbReference type="Pfam" id="PF20416">
    <property type="entry name" value="UTP20"/>
    <property type="match status" value="1"/>
</dbReference>
<reference evidence="4" key="2">
    <citation type="journal article" date="2023" name="Plants (Basel)">
        <title>Annotation of the Turnera subulata (Passifloraceae) Draft Genome Reveals the S-Locus Evolved after the Divergence of Turneroideae from Passifloroideae in a Stepwise Manner.</title>
        <authorList>
            <person name="Henning P.M."/>
            <person name="Roalson E.H."/>
            <person name="Mir W."/>
            <person name="McCubbin A.G."/>
            <person name="Shore J.S."/>
        </authorList>
    </citation>
    <scope>NUCLEOTIDE SEQUENCE</scope>
    <source>
        <strain evidence="4">F60SS</strain>
    </source>
</reference>
<dbReference type="InterPro" id="IPR052575">
    <property type="entry name" value="SSU_processome_comp_20"/>
</dbReference>
<dbReference type="InterPro" id="IPR057525">
    <property type="entry name" value="UTP20_C"/>
</dbReference>
<evidence type="ECO:0000259" key="1">
    <source>
        <dbReference type="Pfam" id="PF07539"/>
    </source>
</evidence>
<dbReference type="InterPro" id="IPR016024">
    <property type="entry name" value="ARM-type_fold"/>
</dbReference>
<name>A0A9Q0GCA9_9ROSI</name>
<dbReference type="Pfam" id="PF23099">
    <property type="entry name" value="UTP20_C"/>
    <property type="match status" value="1"/>
</dbReference>
<sequence length="2656" mass="301630">MAPPQSHAVKSLNKSSGRRRFVFKSVAQRIEEIEVKVFRNPDVRIKPEPSKGDSFFLECLVEWRELNTAEHFISFYEEMLPNVQTLHLVLWNKELIIKELLSRLKMEAQLSLEPILRLIAALSRDLQKDFFSFLPRITEALVQLLKDGADREPEIIEKIFESWSCILMYLGKLLVEKIVFVLEATYDLRYYRVDHVQDPNGKDILAYHPKEHIQELMAAGTSFLLRHASDDYFVEADAVVKVLSIAFQRLSEELQPKHLNMMWNYLYQKIDECISKEQILSLSQLLSLLTLIIQINCGEKTFDYQPVLDCVRSIVQKFVVPWSEGNSQNHFPEIIDKVLQLMLCIIDGLKSLKLSEVSGSREDHLSCCALQWSPVFKLRSSSFLTFLHELVMRGPQILSRFSGNILSAMDGFIKISPEEVIFLLLSFCEKQQEDSLRSIFIDRSSERLSMIPEFLRQEINSWICLINGIVDGNAPSTTIEKGKVALLWGVICCYPCVVDIRETPSLIKDLIDAFDKLLEIKAENIAGISHHIWQSLLGAALSSNYNYGERSGREETRNVLVFAKKYYSSAQILSAVADYLDHTHGPVMEGEISGKVFHPEFQAEKTMDAFGIFADNLCNPHKGIRVATLRILSHYEPIEYGAYSGDQPPEKKMRRDENCLVDPGNNVLQRLLRIETTALSISTSREISNMIPKILSGGRISECYLPIVLSGIIGIFHNRFSPLWDPASECLSVLIGKHSTHVWHKFVQYIEQCQSLFKDSRGKLRVNDHLSSQSHDLIECFNSFIAPACDSTPSSAVLSSLIQCLQKVPSVAESHSRQIIPLFLGFLGYDNGDLTSCSIGSFNSDACKGKEWKNVLKEWLNFFKHIKNPRAVYQSRFVKDVLQIRLMDTSDAETQMKVLDCLVVWKDDFLLPYEQHLRNLINLKNMREELTTWNLSRESCLIEEGHRSNLVPLVIVLLMPKVRKLKLLSSRKNASVHHRKAILRFIAQLDISETSLFFALLIKPLHIIPKGADRDINLFWDFSMSSFHEFRPSDILKHFTMETISALSWKKKYGFLHVIQDALGVFDESHVRPFLDLLMGYVVRVLGSCSSSVNDLKTAIQQLLTEEGKAARQLLNIKRKSLKQLEDMSSMCLKIVSLVLNKYDDHHYSCEFWDLFFMSTKALSDSFTKECSSRKKSALFLCFLAMSRSEHLVLHLCREKNLVPDIICILNVPTASESLISGVLQFIENLLTLDDEMDEEESAVHRVLLPNLDKLIDSLHHLFQSDDATKRKLANYPQDSLIRIFKLLPKFIKDQVTASTFLSILLSRLAATVKDSDVCAEYLRVVRDIIPLSGSAVSSKILSTITPLLVSAGLDMRLSICDLLDALGSTDPSVLPMAKLLRDFNATSDTEIGGLDCDIGNAYEKIDINFFCTIQKDHVLVLLSHCVNDMSSEELILRHSAYRSLLSFVEFSALFLGGEVENQNMATNGGGWTRASILQAINKFLLRHVGAAMKAGISVRKEWIELLRDMVLKLPAICRLSSFKALWSEDAEQDFFNNIIHLQKHRRAKALSRFKNVLSKTDMSQEILNKVFVPLFFNMLIGVQDKKEEHTKNACMEALALISARMDWKSYYSLLLRCFREMNINLDKQKPLMQLICSMLDQFHFLQICPGGAVKDSSDKILTADSIACSSTAVPQKDGSSFSDGLGTIDSSLVDAEIRSCLHKCIWPKIQMLLDSDSDKVNVNISVAALKVLKLLPGDMMDSQLPSIIHRIANRLKSHSEGIRDESRLALAACLKELGLEYLKFVIKVLQATLKRGFEVHVLGYSLNFILSKFHANLESGILDHCLDDLLLIVENDILGDVAEEKEVEKIASKMKETKKRKSFETLQMIAQGITFRSHVVKLLSPVTAHLHEHLTPKMKTKLENMLHHIATGIECNPSVDLAELFIFTHGLIEDGIKEENGLREHPSDDMKAKYHLNDGTRKTASPGAASGNKSVCSHLLMAFALGLFHNRLKNLKSNKSEQIEERVLSMLDPFVKLLGNCLSSQYEDILAASLRCLIRLVGQPLPSLASQADRIKVTLLHTAQSSLTANSNLMQSCLGLLNKLLRNKNTTLSPEHLRLLIHLPLFLDLERNPSPIALELLEAIVKRNPSAREVYEVTVRVRELMVKSQEVVIRNKCSNILIQFLFGSLYSQRYLEEYLDFTIKNLSYEISTGRVAVLDMIRAIVAKAPKEFLDKHGQSLFIHLVQCLVNDNDNEVRLVIANSIKDLIRNISPKVRESILGFSLIWYKSAKKDLLSVGAQAIGLLSEVMGKSFKGYIVDVFQVCRDILQLAVPYSGEAVPFWKEAYYSLVMLEKILHQFVALSKRDVEDMVSGAAFQDMWAAVWQAVWELLLHPHAWVRNRTCHLIAFYSSRANGGGNEAFQNLFHMKPSNLFLVAASLCCQLKTQVIDADMSDLITGNLVFAICGVARAERIDRCMIWSGLEQHKHGRLHKAFELLDSRERLPWERHHDSGDQSINLRDFLISCLLKEMGKVALQTDAIQMKIVFTCFKEMSRSDKLPAQISQNEYQSYASDMLLPLYKVQEGFAGKVITDDLKQLAEEAFNTIQKTLGDNFIPVYSKMRNKVLEKRKKRKEEEKLMPVINPERNAKRKLRIAAKHRAHKKRKIMTMKMGRWMR</sequence>
<dbReference type="GO" id="GO:0032040">
    <property type="term" value="C:small-subunit processome"/>
    <property type="evidence" value="ECO:0007669"/>
    <property type="project" value="TreeGrafter"/>
</dbReference>
<evidence type="ECO:0000313" key="5">
    <source>
        <dbReference type="Proteomes" id="UP001141552"/>
    </source>
</evidence>
<dbReference type="EMBL" id="JAKUCV010001512">
    <property type="protein sequence ID" value="KAJ4846039.1"/>
    <property type="molecule type" value="Genomic_DNA"/>
</dbReference>
<accession>A0A9Q0GCA9</accession>
<dbReference type="SUPFAM" id="SSF48371">
    <property type="entry name" value="ARM repeat"/>
    <property type="match status" value="3"/>
</dbReference>
<feature type="domain" description="U3 small nucleolar RNA-associated protein 20 C-terminal" evidence="3">
    <location>
        <begin position="2572"/>
        <end position="2647"/>
    </location>
</feature>
<dbReference type="PANTHER" id="PTHR17695">
    <property type="entry name" value="SMALL SUBUNIT PROCESSOME COMPONENT 20 HOMOLOG"/>
    <property type="match status" value="1"/>
</dbReference>
<proteinExistence type="predicted"/>
<dbReference type="Gene3D" id="1.25.10.10">
    <property type="entry name" value="Leucine-rich Repeat Variant"/>
    <property type="match status" value="1"/>
</dbReference>
<evidence type="ECO:0000259" key="2">
    <source>
        <dbReference type="Pfam" id="PF20416"/>
    </source>
</evidence>
<comment type="caution">
    <text evidence="4">The sequence shown here is derived from an EMBL/GenBank/DDBJ whole genome shotgun (WGS) entry which is preliminary data.</text>
</comment>
<feature type="domain" description="U3 small nucleolar RNA-associated protein 20 N-terminal" evidence="1">
    <location>
        <begin position="852"/>
        <end position="1453"/>
    </location>
</feature>
<keyword evidence="5" id="KW-1185">Reference proteome</keyword>
<organism evidence="4 5">
    <name type="scientific">Turnera subulata</name>
    <dbReference type="NCBI Taxonomy" id="218843"/>
    <lineage>
        <taxon>Eukaryota</taxon>
        <taxon>Viridiplantae</taxon>
        <taxon>Streptophyta</taxon>
        <taxon>Embryophyta</taxon>
        <taxon>Tracheophyta</taxon>
        <taxon>Spermatophyta</taxon>
        <taxon>Magnoliopsida</taxon>
        <taxon>eudicotyledons</taxon>
        <taxon>Gunneridae</taxon>
        <taxon>Pentapetalae</taxon>
        <taxon>rosids</taxon>
        <taxon>fabids</taxon>
        <taxon>Malpighiales</taxon>
        <taxon>Passifloraceae</taxon>
        <taxon>Turnera</taxon>
    </lineage>
</organism>
<evidence type="ECO:0000259" key="3">
    <source>
        <dbReference type="Pfam" id="PF23099"/>
    </source>
</evidence>
<dbReference type="InterPro" id="IPR011989">
    <property type="entry name" value="ARM-like"/>
</dbReference>
<feature type="domain" description="U3 small nucleolar RNA-associated protein 20" evidence="2">
    <location>
        <begin position="1717"/>
        <end position="1933"/>
    </location>
</feature>
<dbReference type="GO" id="GO:0030686">
    <property type="term" value="C:90S preribosome"/>
    <property type="evidence" value="ECO:0007669"/>
    <property type="project" value="TreeGrafter"/>
</dbReference>
<dbReference type="PANTHER" id="PTHR17695:SF11">
    <property type="entry name" value="SMALL SUBUNIT PROCESSOME COMPONENT 20 HOMOLOG"/>
    <property type="match status" value="1"/>
</dbReference>
<evidence type="ECO:0000313" key="4">
    <source>
        <dbReference type="EMBL" id="KAJ4846039.1"/>
    </source>
</evidence>
<dbReference type="InterPro" id="IPR011430">
    <property type="entry name" value="UTP20_N"/>
</dbReference>
<dbReference type="InterPro" id="IPR046523">
    <property type="entry name" value="UTP20_dom"/>
</dbReference>